<dbReference type="SUPFAM" id="SSF55785">
    <property type="entry name" value="PYP-like sensor domain (PAS domain)"/>
    <property type="match status" value="1"/>
</dbReference>
<evidence type="ECO:0000256" key="8">
    <source>
        <dbReference type="SAM" id="Phobius"/>
    </source>
</evidence>
<evidence type="ECO:0000256" key="3">
    <source>
        <dbReference type="ARBA" id="ARBA00022679"/>
    </source>
</evidence>
<feature type="domain" description="GGDEF" evidence="10">
    <location>
        <begin position="508"/>
        <end position="641"/>
    </location>
</feature>
<evidence type="ECO:0000256" key="4">
    <source>
        <dbReference type="ARBA" id="ARBA00022741"/>
    </source>
</evidence>
<evidence type="ECO:0000256" key="5">
    <source>
        <dbReference type="ARBA" id="ARBA00022777"/>
    </source>
</evidence>
<keyword evidence="6" id="KW-0067">ATP-binding</keyword>
<dbReference type="Pfam" id="PF00563">
    <property type="entry name" value="EAL"/>
    <property type="match status" value="1"/>
</dbReference>
<dbReference type="CDD" id="cd01948">
    <property type="entry name" value="EAL"/>
    <property type="match status" value="1"/>
</dbReference>
<dbReference type="Proteomes" id="UP001589773">
    <property type="component" value="Unassembled WGS sequence"/>
</dbReference>
<keyword evidence="3" id="KW-0808">Transferase</keyword>
<dbReference type="Gene3D" id="3.20.20.450">
    <property type="entry name" value="EAL domain"/>
    <property type="match status" value="1"/>
</dbReference>
<dbReference type="PROSITE" id="PS50883">
    <property type="entry name" value="EAL"/>
    <property type="match status" value="1"/>
</dbReference>
<evidence type="ECO:0000256" key="7">
    <source>
        <dbReference type="ARBA" id="ARBA00023012"/>
    </source>
</evidence>
<dbReference type="EMBL" id="JBHLWP010000013">
    <property type="protein sequence ID" value="MFC0252923.1"/>
    <property type="molecule type" value="Genomic_DNA"/>
</dbReference>
<dbReference type="CDD" id="cd12914">
    <property type="entry name" value="PDC1_DGC_like"/>
    <property type="match status" value="1"/>
</dbReference>
<evidence type="ECO:0000313" key="11">
    <source>
        <dbReference type="EMBL" id="MFC0252923.1"/>
    </source>
</evidence>
<comment type="subcellular location">
    <subcellularLocation>
        <location evidence="1">Membrane</location>
    </subcellularLocation>
</comment>
<keyword evidence="7" id="KW-0902">Two-component regulatory system</keyword>
<keyword evidence="2" id="KW-0597">Phosphoprotein</keyword>
<dbReference type="SUPFAM" id="SSF55073">
    <property type="entry name" value="Nucleotide cyclase"/>
    <property type="match status" value="1"/>
</dbReference>
<dbReference type="RefSeq" id="WP_379679815.1">
    <property type="nucleotide sequence ID" value="NZ_JBHLWP010000013.1"/>
</dbReference>
<dbReference type="InterPro" id="IPR000160">
    <property type="entry name" value="GGDEF_dom"/>
</dbReference>
<feature type="domain" description="EAL" evidence="9">
    <location>
        <begin position="650"/>
        <end position="903"/>
    </location>
</feature>
<sequence length="911" mass="101242">MNPRTDEAKPAGAAMARRAFGHLHPLLAFLRQRASLLLVWPAIVLTAGIVLWGYVLLDIEHERRERQAELVQRVDAYTRGFVQRTQRSIEDTDRFLLLLRHNWTVSGGRTELAGTIEAGIFAKENIAAAGVLDRNGVVVTGTQVAVLGRNFSHKPYFAAQQRSQGDHLYVSDPIIGELTHREVIVFSRPQLAPDGRFNGIVMLSVLPSFFTQHYTEPILGEHGFVGVIGDDGVVRASRKGGSVSSVRAPFLLAPPPADRPEGVMRLDGSWFADGRARITGWRPIPGLGLVGLVGVDEYSAMAAFRDHRQDALNRAWWNTAWLALAALLATSFYVHAKWKQHQIETIRATYRLATEDAGEGFFIHRPLRDAHGRVVDFEVVDCNQYGAAMFGKQTQQVVGHRLSEFYQGELFHAACERLCQALETGLFDKEIPVRGAPETLLKALWIRYKAVRAGDDLAVTIRDISESKAHLTELERRSNSDELTGLPNRYWIQQYLPRAIEAARAGGHGLAVLFIDLDGFKTVNDVLGHAAGDELLRTVGKRLKIAVRPRDHVVRLGGDEFVVVLENIDSEDDVEHVAGRVLGAFRDGFHLHHTTHVLNASIGISLFPEHGDDAQTLLKNADIAMYSVKTEGKGNFRFFQSRYFEAIRARLETEMELRNALDQHQFIVHYQPRVDLAEGKASSMEALVRWERPGKGLTGPDRFIPLLEETGLIVRLGEQVLDSVCRQLADWSREGGALVPVSVNVSPRQFSQSDILALFHSAIARYGIDPSLLEIEVTESSMMQEGIGESAVFSQLRELGIKLCIDDFGTGYSSLSQLQKLRFDVLKIDRAFVLRIEHPEGDTLIASMIAMAHALGMRVVAEGIENRKQMQLLKTLGCDEGQGFFFSRPVPPGARQAVASREFQPAIAPKS</sequence>
<dbReference type="InterPro" id="IPR043128">
    <property type="entry name" value="Rev_trsase/Diguanyl_cyclase"/>
</dbReference>
<evidence type="ECO:0000256" key="2">
    <source>
        <dbReference type="ARBA" id="ARBA00022553"/>
    </source>
</evidence>
<dbReference type="InterPro" id="IPR035919">
    <property type="entry name" value="EAL_sf"/>
</dbReference>
<dbReference type="InterPro" id="IPR029787">
    <property type="entry name" value="Nucleotide_cyclase"/>
</dbReference>
<comment type="caution">
    <text evidence="11">The sequence shown here is derived from an EMBL/GenBank/DDBJ whole genome shotgun (WGS) entry which is preliminary data.</text>
</comment>
<feature type="transmembrane region" description="Helical" evidence="8">
    <location>
        <begin position="37"/>
        <end position="57"/>
    </location>
</feature>
<dbReference type="InterPro" id="IPR052155">
    <property type="entry name" value="Biofilm_reg_signaling"/>
</dbReference>
<dbReference type="PROSITE" id="PS50887">
    <property type="entry name" value="GGDEF"/>
    <property type="match status" value="1"/>
</dbReference>
<organism evidence="11 12">
    <name type="scientific">Massilia consociata</name>
    <dbReference type="NCBI Taxonomy" id="760117"/>
    <lineage>
        <taxon>Bacteria</taxon>
        <taxon>Pseudomonadati</taxon>
        <taxon>Pseudomonadota</taxon>
        <taxon>Betaproteobacteria</taxon>
        <taxon>Burkholderiales</taxon>
        <taxon>Oxalobacteraceae</taxon>
        <taxon>Telluria group</taxon>
        <taxon>Massilia</taxon>
    </lineage>
</organism>
<evidence type="ECO:0000256" key="6">
    <source>
        <dbReference type="ARBA" id="ARBA00022840"/>
    </source>
</evidence>
<dbReference type="SMART" id="SM00267">
    <property type="entry name" value="GGDEF"/>
    <property type="match status" value="1"/>
</dbReference>
<keyword evidence="8" id="KW-0812">Transmembrane</keyword>
<keyword evidence="8" id="KW-1133">Transmembrane helix</keyword>
<dbReference type="InterPro" id="IPR035965">
    <property type="entry name" value="PAS-like_dom_sf"/>
</dbReference>
<dbReference type="SUPFAM" id="SSF103190">
    <property type="entry name" value="Sensory domain-like"/>
    <property type="match status" value="1"/>
</dbReference>
<dbReference type="PANTHER" id="PTHR44757:SF2">
    <property type="entry name" value="BIOFILM ARCHITECTURE MAINTENANCE PROTEIN MBAA"/>
    <property type="match status" value="1"/>
</dbReference>
<keyword evidence="8" id="KW-0472">Membrane</keyword>
<dbReference type="CDD" id="cd01949">
    <property type="entry name" value="GGDEF"/>
    <property type="match status" value="1"/>
</dbReference>
<name>A0ABV6FHB6_9BURK</name>
<gene>
    <name evidence="11" type="ORF">ACFFJK_13575</name>
</gene>
<evidence type="ECO:0000259" key="9">
    <source>
        <dbReference type="PROSITE" id="PS50883"/>
    </source>
</evidence>
<reference evidence="11 12" key="1">
    <citation type="submission" date="2024-09" db="EMBL/GenBank/DDBJ databases">
        <authorList>
            <person name="Sun Q."/>
            <person name="Mori K."/>
        </authorList>
    </citation>
    <scope>NUCLEOTIDE SEQUENCE [LARGE SCALE GENOMIC DNA]</scope>
    <source>
        <strain evidence="11 12">CCM 7792</strain>
    </source>
</reference>
<dbReference type="Gene3D" id="3.30.450.20">
    <property type="entry name" value="PAS domain"/>
    <property type="match status" value="3"/>
</dbReference>
<dbReference type="Gene3D" id="3.30.70.270">
    <property type="match status" value="1"/>
</dbReference>
<proteinExistence type="predicted"/>
<dbReference type="PANTHER" id="PTHR44757">
    <property type="entry name" value="DIGUANYLATE CYCLASE DGCP"/>
    <property type="match status" value="1"/>
</dbReference>
<dbReference type="InterPro" id="IPR029151">
    <property type="entry name" value="Sensor-like_sf"/>
</dbReference>
<keyword evidence="12" id="KW-1185">Reference proteome</keyword>
<keyword evidence="5" id="KW-0418">Kinase</keyword>
<accession>A0ABV6FHB6</accession>
<evidence type="ECO:0000256" key="1">
    <source>
        <dbReference type="ARBA" id="ARBA00004370"/>
    </source>
</evidence>
<dbReference type="NCBIfam" id="TIGR00254">
    <property type="entry name" value="GGDEF"/>
    <property type="match status" value="1"/>
</dbReference>
<dbReference type="Pfam" id="PF00990">
    <property type="entry name" value="GGDEF"/>
    <property type="match status" value="1"/>
</dbReference>
<protein>
    <submittedName>
        <fullName evidence="11">EAL domain-containing protein</fullName>
    </submittedName>
</protein>
<dbReference type="SUPFAM" id="SSF141868">
    <property type="entry name" value="EAL domain-like"/>
    <property type="match status" value="1"/>
</dbReference>
<evidence type="ECO:0000313" key="12">
    <source>
        <dbReference type="Proteomes" id="UP001589773"/>
    </source>
</evidence>
<dbReference type="SMART" id="SM00052">
    <property type="entry name" value="EAL"/>
    <property type="match status" value="1"/>
</dbReference>
<evidence type="ECO:0000259" key="10">
    <source>
        <dbReference type="PROSITE" id="PS50887"/>
    </source>
</evidence>
<dbReference type="InterPro" id="IPR001633">
    <property type="entry name" value="EAL_dom"/>
</dbReference>
<keyword evidence="4" id="KW-0547">Nucleotide-binding</keyword>